<dbReference type="GO" id="GO:0006955">
    <property type="term" value="P:immune response"/>
    <property type="evidence" value="ECO:0007669"/>
    <property type="project" value="InterPro"/>
</dbReference>
<evidence type="ECO:0000256" key="5">
    <source>
        <dbReference type="SAM" id="Phobius"/>
    </source>
</evidence>
<dbReference type="PANTHER" id="PTHR11471:SF13">
    <property type="entry name" value="TNF FAMILY PROFILE DOMAIN-CONTAINING PROTEIN"/>
    <property type="match status" value="1"/>
</dbReference>
<keyword evidence="5" id="KW-0812">Transmembrane</keyword>
<protein>
    <recommendedName>
        <fullName evidence="6">THD domain-containing protein</fullName>
    </recommendedName>
</protein>
<keyword evidence="3" id="KW-0202">Cytokine</keyword>
<dbReference type="AlphaFoldDB" id="A0A9X0A383"/>
<dbReference type="SUPFAM" id="SSF49842">
    <property type="entry name" value="TNF-like"/>
    <property type="match status" value="1"/>
</dbReference>
<keyword evidence="8" id="KW-1185">Reference proteome</keyword>
<accession>A0A9X0A383</accession>
<feature type="transmembrane region" description="Helical" evidence="5">
    <location>
        <begin position="18"/>
        <end position="42"/>
    </location>
</feature>
<keyword evidence="5" id="KW-1133">Transmembrane helix</keyword>
<dbReference type="Gene3D" id="2.60.120.40">
    <property type="match status" value="1"/>
</dbReference>
<keyword evidence="4 5" id="KW-0472">Membrane</keyword>
<dbReference type="InterPro" id="IPR006052">
    <property type="entry name" value="TNF_dom"/>
</dbReference>
<feature type="domain" description="THD" evidence="6">
    <location>
        <begin position="111"/>
        <end position="251"/>
    </location>
</feature>
<evidence type="ECO:0000313" key="7">
    <source>
        <dbReference type="EMBL" id="KAJ7392567.1"/>
    </source>
</evidence>
<proteinExistence type="inferred from homology"/>
<comment type="subcellular location">
    <subcellularLocation>
        <location evidence="1">Membrane</location>
    </subcellularLocation>
</comment>
<evidence type="ECO:0000259" key="6">
    <source>
        <dbReference type="PROSITE" id="PS50049"/>
    </source>
</evidence>
<evidence type="ECO:0000256" key="1">
    <source>
        <dbReference type="ARBA" id="ARBA00004370"/>
    </source>
</evidence>
<comment type="caution">
    <text evidence="7">The sequence shown here is derived from an EMBL/GenBank/DDBJ whole genome shotgun (WGS) entry which is preliminary data.</text>
</comment>
<comment type="similarity">
    <text evidence="2">Belongs to the tumor necrosis factor family.</text>
</comment>
<dbReference type="GO" id="GO:0005164">
    <property type="term" value="F:tumor necrosis factor receptor binding"/>
    <property type="evidence" value="ECO:0007669"/>
    <property type="project" value="InterPro"/>
</dbReference>
<dbReference type="GO" id="GO:0005125">
    <property type="term" value="F:cytokine activity"/>
    <property type="evidence" value="ECO:0007669"/>
    <property type="project" value="UniProtKB-KW"/>
</dbReference>
<dbReference type="Pfam" id="PF00229">
    <property type="entry name" value="TNF"/>
    <property type="match status" value="1"/>
</dbReference>
<dbReference type="InterPro" id="IPR008983">
    <property type="entry name" value="Tumour_necrosis_fac-like_dom"/>
</dbReference>
<evidence type="ECO:0000313" key="8">
    <source>
        <dbReference type="Proteomes" id="UP001163046"/>
    </source>
</evidence>
<evidence type="ECO:0000256" key="2">
    <source>
        <dbReference type="ARBA" id="ARBA00008670"/>
    </source>
</evidence>
<dbReference type="EMBL" id="MU825400">
    <property type="protein sequence ID" value="KAJ7392567.1"/>
    <property type="molecule type" value="Genomic_DNA"/>
</dbReference>
<name>A0A9X0A383_9CNID</name>
<organism evidence="7 8">
    <name type="scientific">Desmophyllum pertusum</name>
    <dbReference type="NCBI Taxonomy" id="174260"/>
    <lineage>
        <taxon>Eukaryota</taxon>
        <taxon>Metazoa</taxon>
        <taxon>Cnidaria</taxon>
        <taxon>Anthozoa</taxon>
        <taxon>Hexacorallia</taxon>
        <taxon>Scleractinia</taxon>
        <taxon>Caryophylliina</taxon>
        <taxon>Caryophylliidae</taxon>
        <taxon>Desmophyllum</taxon>
    </lineage>
</organism>
<dbReference type="Proteomes" id="UP001163046">
    <property type="component" value="Unassembled WGS sequence"/>
</dbReference>
<dbReference type="PROSITE" id="PS51257">
    <property type="entry name" value="PROKAR_LIPOPROTEIN"/>
    <property type="match status" value="1"/>
</dbReference>
<gene>
    <name evidence="7" type="ORF">OS493_010214</name>
</gene>
<evidence type="ECO:0000256" key="3">
    <source>
        <dbReference type="ARBA" id="ARBA00022514"/>
    </source>
</evidence>
<evidence type="ECO:0000256" key="4">
    <source>
        <dbReference type="ARBA" id="ARBA00023136"/>
    </source>
</evidence>
<dbReference type="PANTHER" id="PTHR11471">
    <property type="entry name" value="TUMOR NECROSIS FACTOR FAMILY MEMBER"/>
    <property type="match status" value="1"/>
</dbReference>
<dbReference type="GO" id="GO:0005615">
    <property type="term" value="C:extracellular space"/>
    <property type="evidence" value="ECO:0007669"/>
    <property type="project" value="UniProtKB-KW"/>
</dbReference>
<dbReference type="OrthoDB" id="5983506at2759"/>
<dbReference type="GO" id="GO:0016020">
    <property type="term" value="C:membrane"/>
    <property type="evidence" value="ECO:0007669"/>
    <property type="project" value="UniProtKB-SubCell"/>
</dbReference>
<reference evidence="7" key="1">
    <citation type="submission" date="2023-01" db="EMBL/GenBank/DDBJ databases">
        <title>Genome assembly of the deep-sea coral Lophelia pertusa.</title>
        <authorList>
            <person name="Herrera S."/>
            <person name="Cordes E."/>
        </authorList>
    </citation>
    <scope>NUCLEOTIDE SEQUENCE</scope>
    <source>
        <strain evidence="7">USNM1676648</strain>
        <tissue evidence="7">Polyp</tissue>
    </source>
</reference>
<sequence length="252" mass="28298">MESADTKKQNSSGRQPSALLVCFGVFLVVLACLSLAFSVYSFKKVYSMEEGKFVDSGNDDVSDPKIKLTEHTDHRVRRQAPQRGEGRCKKCKRCKKRKTGLTGPQGSSTSESIHLIGGGTGKAKLTKKTSDYYRIETWIVKHNSSGMLYRPNGVIEVTKTGYYFIYSQLMYYFDGDTTEIGHYTYINHGKVMKSVGSVDKAESKYGHQVTVTKYQGGVFHVKAGDFISVYFPYNKFVKMDSLASYFGAFLLY</sequence>
<dbReference type="PROSITE" id="PS50049">
    <property type="entry name" value="THD_2"/>
    <property type="match status" value="1"/>
</dbReference>